<dbReference type="GO" id="GO:0008239">
    <property type="term" value="F:dipeptidyl-peptidase activity"/>
    <property type="evidence" value="ECO:0007669"/>
    <property type="project" value="UniProtKB-EC"/>
</dbReference>
<comment type="caution">
    <text evidence="10">The sequence shown here is derived from an EMBL/GenBank/DDBJ whole genome shotgun (WGS) entry which is preliminary data.</text>
</comment>
<dbReference type="GO" id="GO:0006508">
    <property type="term" value="P:proteolysis"/>
    <property type="evidence" value="ECO:0007669"/>
    <property type="project" value="UniProtKB-KW"/>
</dbReference>
<gene>
    <name evidence="10" type="primary">pepX</name>
    <name evidence="10" type="ORF">GCM10007971_23630</name>
</gene>
<dbReference type="Proteomes" id="UP000624041">
    <property type="component" value="Unassembled WGS sequence"/>
</dbReference>
<dbReference type="InterPro" id="IPR029058">
    <property type="entry name" value="AB_hydrolase_fold"/>
</dbReference>
<dbReference type="InterPro" id="IPR054470">
    <property type="entry name" value="FIMAH_dom"/>
</dbReference>
<comment type="similarity">
    <text evidence="2">Belongs to the peptidase S15 family.</text>
</comment>
<name>A0A917Y0T2_9BACI</name>
<dbReference type="GO" id="GO:0004177">
    <property type="term" value="F:aminopeptidase activity"/>
    <property type="evidence" value="ECO:0007669"/>
    <property type="project" value="UniProtKB-KW"/>
</dbReference>
<keyword evidence="4" id="KW-0031">Aminopeptidase</keyword>
<dbReference type="Gene3D" id="3.40.50.1820">
    <property type="entry name" value="alpha/beta hydrolase"/>
    <property type="match status" value="1"/>
</dbReference>
<evidence type="ECO:0000256" key="6">
    <source>
        <dbReference type="ARBA" id="ARBA00022801"/>
    </source>
</evidence>
<dbReference type="NCBIfam" id="NF003780">
    <property type="entry name" value="PRK05371.1-1"/>
    <property type="match status" value="1"/>
</dbReference>
<dbReference type="SMART" id="SM00939">
    <property type="entry name" value="PepX_C"/>
    <property type="match status" value="1"/>
</dbReference>
<dbReference type="SUPFAM" id="SSF49785">
    <property type="entry name" value="Galactose-binding domain-like"/>
    <property type="match status" value="1"/>
</dbReference>
<evidence type="ECO:0000256" key="4">
    <source>
        <dbReference type="ARBA" id="ARBA00022438"/>
    </source>
</evidence>
<reference evidence="10" key="2">
    <citation type="submission" date="2020-09" db="EMBL/GenBank/DDBJ databases">
        <authorList>
            <person name="Sun Q."/>
            <person name="Ohkuma M."/>
        </authorList>
    </citation>
    <scope>NUCLEOTIDE SEQUENCE</scope>
    <source>
        <strain evidence="10">JCM 17251</strain>
    </source>
</reference>
<dbReference type="EMBL" id="BMOS01000015">
    <property type="protein sequence ID" value="GGN59985.1"/>
    <property type="molecule type" value="Genomic_DNA"/>
</dbReference>
<keyword evidence="7" id="KW-0720">Serine protease</keyword>
<dbReference type="InterPro" id="IPR000383">
    <property type="entry name" value="Xaa-Pro-like_dom"/>
</dbReference>
<dbReference type="RefSeq" id="WP_188857656.1">
    <property type="nucleotide sequence ID" value="NZ_BMOS01000015.1"/>
</dbReference>
<feature type="domain" description="Xaa-Pro dipeptidyl-peptidase C-terminal" evidence="9">
    <location>
        <begin position="365"/>
        <end position="582"/>
    </location>
</feature>
<evidence type="ECO:0000313" key="11">
    <source>
        <dbReference type="Proteomes" id="UP000624041"/>
    </source>
</evidence>
<keyword evidence="5" id="KW-0645">Protease</keyword>
<dbReference type="Pfam" id="PF02129">
    <property type="entry name" value="Peptidase_S15"/>
    <property type="match status" value="1"/>
</dbReference>
<sequence length="678" mass="76308">MKKLIPFFLLVLILPMILGANIAEESTVEPPMIVVEEGMTQPVFSKEEAIVERVFIETEVDSDGDGENDRIRADVIRPKETEEGLKVPVIYEISPYRAGLNPIDFHNVDVELTPINPNPIGGKPYAADLPGYYDDYFLPRGYAVILAESIGSGMSNGCPTSGDMQEVLATRAVIDWLNGRASAFDADGEEITADWSTGKVGMTGVSYNGTLPNGVATTGVEGLETIVPIGAISSWYDYYRSNGAVVAPGGYQGEDADSLARAVLTRNNPEVCLDLMNQIEEEQDRITGDYNEFWNERNYLNGVENIKASVFVVHGLNDWNVKTKQFTQWWEELEKHDVPRKLWIHQHGHSSPYSFRNEEWLITLNKWFDYWLYDIENGIMDEPMVDKQKEDRSWVTENAWPHEDVRDTALYLTSGSTESGNLSHRPVSDTNTSYQVIDDSSIRAQTLVQNPLEDMENRQAYVTPELTNAYRISGTPVVSVKASIDRPVANLTALLVDYGPDESSRIITRGWMDPQNLQSDSQSVAITPDKPYTFTWNMQPTDYDVAEGHRIGLVLISSDYEYTIRPQPGTTISIYPEQSYLSLPLVGDITEEPTSIKQIKDLINYYEDEGSITDPTAVRQLQTHLTAVELFEEKGETNKASKHLAGFKLLLNYHSDHMTKEVFDILQHDVDILIDKNY</sequence>
<accession>A0A917Y0T2</accession>
<dbReference type="GO" id="GO:0008236">
    <property type="term" value="F:serine-type peptidase activity"/>
    <property type="evidence" value="ECO:0007669"/>
    <property type="project" value="UniProtKB-KW"/>
</dbReference>
<evidence type="ECO:0000256" key="3">
    <source>
        <dbReference type="ARBA" id="ARBA00012463"/>
    </source>
</evidence>
<evidence type="ECO:0000256" key="7">
    <source>
        <dbReference type="ARBA" id="ARBA00022825"/>
    </source>
</evidence>
<dbReference type="InterPro" id="IPR008979">
    <property type="entry name" value="Galactose-bd-like_sf"/>
</dbReference>
<comment type="catalytic activity">
    <reaction evidence="1">
        <text>Hydrolyzes Xaa-Pro-|- bonds to release unblocked, N-terminal dipeptides from substrates including Ala-Pro-|-p-nitroanilide and (sequentially) Tyr-Pro-|-Phe-Pro-|-Gly-Pro-|-Ile.</text>
        <dbReference type="EC" id="3.4.14.11"/>
    </reaction>
</comment>
<keyword evidence="6" id="KW-0378">Hydrolase</keyword>
<dbReference type="Pfam" id="PF22888">
    <property type="entry name" value="FIMAH"/>
    <property type="match status" value="1"/>
</dbReference>
<dbReference type="SUPFAM" id="SSF53474">
    <property type="entry name" value="alpha/beta-Hydrolases"/>
    <property type="match status" value="1"/>
</dbReference>
<dbReference type="Gene3D" id="2.60.120.260">
    <property type="entry name" value="Galactose-binding domain-like"/>
    <property type="match status" value="1"/>
</dbReference>
<evidence type="ECO:0000259" key="9">
    <source>
        <dbReference type="SMART" id="SM00939"/>
    </source>
</evidence>
<reference evidence="10" key="1">
    <citation type="journal article" date="2014" name="Int. J. Syst. Evol. Microbiol.">
        <title>Complete genome sequence of Corynebacterium casei LMG S-19264T (=DSM 44701T), isolated from a smear-ripened cheese.</title>
        <authorList>
            <consortium name="US DOE Joint Genome Institute (JGI-PGF)"/>
            <person name="Walter F."/>
            <person name="Albersmeier A."/>
            <person name="Kalinowski J."/>
            <person name="Ruckert C."/>
        </authorList>
    </citation>
    <scope>NUCLEOTIDE SEQUENCE</scope>
    <source>
        <strain evidence="10">JCM 17251</strain>
    </source>
</reference>
<dbReference type="AlphaFoldDB" id="A0A917Y0T2"/>
<organism evidence="10 11">
    <name type="scientific">Oceanobacillus indicireducens</name>
    <dbReference type="NCBI Taxonomy" id="1004261"/>
    <lineage>
        <taxon>Bacteria</taxon>
        <taxon>Bacillati</taxon>
        <taxon>Bacillota</taxon>
        <taxon>Bacilli</taxon>
        <taxon>Bacillales</taxon>
        <taxon>Bacillaceae</taxon>
        <taxon>Oceanobacillus</taxon>
    </lineage>
</organism>
<dbReference type="Pfam" id="PF08530">
    <property type="entry name" value="PepX_C"/>
    <property type="match status" value="1"/>
</dbReference>
<dbReference type="EC" id="3.4.14.11" evidence="3"/>
<evidence type="ECO:0000256" key="1">
    <source>
        <dbReference type="ARBA" id="ARBA00000123"/>
    </source>
</evidence>
<protein>
    <recommendedName>
        <fullName evidence="3">Xaa-Pro dipeptidyl-peptidase</fullName>
        <ecNumber evidence="3">3.4.14.11</ecNumber>
    </recommendedName>
    <alternativeName>
        <fullName evidence="8">X-prolyl-dipeptidyl aminopeptidase</fullName>
    </alternativeName>
</protein>
<keyword evidence="11" id="KW-1185">Reference proteome</keyword>
<evidence type="ECO:0000256" key="8">
    <source>
        <dbReference type="ARBA" id="ARBA00030045"/>
    </source>
</evidence>
<dbReference type="Gene3D" id="1.10.246.70">
    <property type="match status" value="1"/>
</dbReference>
<dbReference type="InterPro" id="IPR013736">
    <property type="entry name" value="Xaa-Pro_dipept_C"/>
</dbReference>
<evidence type="ECO:0000256" key="2">
    <source>
        <dbReference type="ARBA" id="ARBA00010819"/>
    </source>
</evidence>
<proteinExistence type="inferred from homology"/>
<dbReference type="InterPro" id="IPR008252">
    <property type="entry name" value="Pept_S15_Xpro"/>
</dbReference>
<dbReference type="PRINTS" id="PR00923">
    <property type="entry name" value="LACTOPTASE"/>
</dbReference>
<evidence type="ECO:0000256" key="5">
    <source>
        <dbReference type="ARBA" id="ARBA00022670"/>
    </source>
</evidence>
<evidence type="ECO:0000313" key="10">
    <source>
        <dbReference type="EMBL" id="GGN59985.1"/>
    </source>
</evidence>